<keyword evidence="3" id="KW-1185">Reference proteome</keyword>
<sequence length="275" mass="31253">MTNQEKHSCMLAILPPELQAEANRLAVEENPDNMPKDSSDNKELAMIKGKRWKPGRTIKVSFMDGDPVIQANVERHAREWEKYANIHFSFVKDPNAEIRISFKHVGSWSFLGTDCLARPKNEPTMNFGWFTRNTSQEEYSRTVIHEFGHALGCPHEHSSPLSNIKWNKQAVYDYYMGKPNYWTKEQIDANLFFKYTLSEAFATPFDPKSIMVYPIPNSQTMDDFEVAMNSRLSDQDKQFISQMYPDGNRTEAEPVLAGTGAGSKAAHVFTGGGSK</sequence>
<dbReference type="RefSeq" id="WP_229729618.1">
    <property type="nucleotide sequence ID" value="NZ_BMFU01000001.1"/>
</dbReference>
<gene>
    <name evidence="2" type="ORF">GCM10008014_05230</name>
</gene>
<reference evidence="3" key="1">
    <citation type="journal article" date="2019" name="Int. J. Syst. Evol. Microbiol.">
        <title>The Global Catalogue of Microorganisms (GCM) 10K type strain sequencing project: providing services to taxonomists for standard genome sequencing and annotation.</title>
        <authorList>
            <consortium name="The Broad Institute Genomics Platform"/>
            <consortium name="The Broad Institute Genome Sequencing Center for Infectious Disease"/>
            <person name="Wu L."/>
            <person name="Ma J."/>
        </authorList>
    </citation>
    <scope>NUCLEOTIDE SEQUENCE [LARGE SCALE GENOMIC DNA]</scope>
    <source>
        <strain evidence="3">CGMCC 1.12770</strain>
    </source>
</reference>
<dbReference type="InterPro" id="IPR006026">
    <property type="entry name" value="Peptidase_Metallo"/>
</dbReference>
<feature type="domain" description="Peptidase metallopeptidase" evidence="1">
    <location>
        <begin position="48"/>
        <end position="197"/>
    </location>
</feature>
<evidence type="ECO:0000313" key="2">
    <source>
        <dbReference type="EMBL" id="GGH44072.1"/>
    </source>
</evidence>
<dbReference type="EMBL" id="BMFU01000001">
    <property type="protein sequence ID" value="GGH44072.1"/>
    <property type="molecule type" value="Genomic_DNA"/>
</dbReference>
<dbReference type="SUPFAM" id="SSF55486">
    <property type="entry name" value="Metalloproteases ('zincins'), catalytic domain"/>
    <property type="match status" value="1"/>
</dbReference>
<dbReference type="Gene3D" id="3.40.390.10">
    <property type="entry name" value="Collagenase (Catalytic Domain)"/>
    <property type="match status" value="1"/>
</dbReference>
<evidence type="ECO:0000313" key="3">
    <source>
        <dbReference type="Proteomes" id="UP000652153"/>
    </source>
</evidence>
<dbReference type="SMART" id="SM00235">
    <property type="entry name" value="ZnMc"/>
    <property type="match status" value="1"/>
</dbReference>
<dbReference type="Proteomes" id="UP000652153">
    <property type="component" value="Unassembled WGS sequence"/>
</dbReference>
<proteinExistence type="predicted"/>
<protein>
    <recommendedName>
        <fullName evidence="1">Peptidase metallopeptidase domain-containing protein</fullName>
    </recommendedName>
</protein>
<evidence type="ECO:0000259" key="1">
    <source>
        <dbReference type="SMART" id="SM00235"/>
    </source>
</evidence>
<dbReference type="InterPro" id="IPR001506">
    <property type="entry name" value="Peptidase_M12A"/>
</dbReference>
<dbReference type="CDD" id="cd04327">
    <property type="entry name" value="ZnMc_MMP_like_3"/>
    <property type="match status" value="1"/>
</dbReference>
<comment type="caution">
    <text evidence="2">The sequence shown here is derived from an EMBL/GenBank/DDBJ whole genome shotgun (WGS) entry which is preliminary data.</text>
</comment>
<dbReference type="Pfam" id="PF01400">
    <property type="entry name" value="Astacin"/>
    <property type="match status" value="1"/>
</dbReference>
<name>A0ABQ1Z0U7_9BACL</name>
<accession>A0ABQ1Z0U7</accession>
<organism evidence="2 3">
    <name type="scientific">Paenibacillus silvae</name>
    <dbReference type="NCBI Taxonomy" id="1325358"/>
    <lineage>
        <taxon>Bacteria</taxon>
        <taxon>Bacillati</taxon>
        <taxon>Bacillota</taxon>
        <taxon>Bacilli</taxon>
        <taxon>Bacillales</taxon>
        <taxon>Paenibacillaceae</taxon>
        <taxon>Paenibacillus</taxon>
    </lineage>
</organism>
<dbReference type="InterPro" id="IPR024079">
    <property type="entry name" value="MetalloPept_cat_dom_sf"/>
</dbReference>